<feature type="signal peptide" evidence="1">
    <location>
        <begin position="1"/>
        <end position="27"/>
    </location>
</feature>
<evidence type="ECO:0000256" key="1">
    <source>
        <dbReference type="SAM" id="SignalP"/>
    </source>
</evidence>
<dbReference type="Proteomes" id="UP001500443">
    <property type="component" value="Unassembled WGS sequence"/>
</dbReference>
<protein>
    <submittedName>
        <fullName evidence="2">Uncharacterized protein</fullName>
    </submittedName>
</protein>
<sequence length="104" mass="11365">MRIRTIVRSVAASALVIGLAGAGAASAQATPHGKHGKQCCSKWYNQEISKKINKTWNKTEVDVEVENNINNRVSSNKYTEISPVAVVHFGPLQSYDREAIVVGR</sequence>
<evidence type="ECO:0000313" key="2">
    <source>
        <dbReference type="EMBL" id="GAA2124572.1"/>
    </source>
</evidence>
<feature type="chain" id="PRO_5045943494" evidence="1">
    <location>
        <begin position="28"/>
        <end position="104"/>
    </location>
</feature>
<evidence type="ECO:0000313" key="3">
    <source>
        <dbReference type="Proteomes" id="UP001500443"/>
    </source>
</evidence>
<dbReference type="RefSeq" id="WP_037782293.1">
    <property type="nucleotide sequence ID" value="NZ_BAAAPF010000082.1"/>
</dbReference>
<dbReference type="EMBL" id="BAAAPF010000082">
    <property type="protein sequence ID" value="GAA2124572.1"/>
    <property type="molecule type" value="Genomic_DNA"/>
</dbReference>
<reference evidence="2 3" key="1">
    <citation type="journal article" date="2019" name="Int. J. Syst. Evol. Microbiol.">
        <title>The Global Catalogue of Microorganisms (GCM) 10K type strain sequencing project: providing services to taxonomists for standard genome sequencing and annotation.</title>
        <authorList>
            <consortium name="The Broad Institute Genomics Platform"/>
            <consortium name="The Broad Institute Genome Sequencing Center for Infectious Disease"/>
            <person name="Wu L."/>
            <person name="Ma J."/>
        </authorList>
    </citation>
    <scope>NUCLEOTIDE SEQUENCE [LARGE SCALE GENOMIC DNA]</scope>
    <source>
        <strain evidence="2 3">JCM 15481</strain>
    </source>
</reference>
<gene>
    <name evidence="2" type="ORF">GCM10009802_29580</name>
</gene>
<organism evidence="2 3">
    <name type="scientific">Streptomyces synnematoformans</name>
    <dbReference type="NCBI Taxonomy" id="415721"/>
    <lineage>
        <taxon>Bacteria</taxon>
        <taxon>Bacillati</taxon>
        <taxon>Actinomycetota</taxon>
        <taxon>Actinomycetes</taxon>
        <taxon>Kitasatosporales</taxon>
        <taxon>Streptomycetaceae</taxon>
        <taxon>Streptomyces</taxon>
    </lineage>
</organism>
<name>A0ABN2YE80_9ACTN</name>
<proteinExistence type="predicted"/>
<accession>A0ABN2YE80</accession>
<keyword evidence="1" id="KW-0732">Signal</keyword>
<keyword evidence="3" id="KW-1185">Reference proteome</keyword>
<comment type="caution">
    <text evidence="2">The sequence shown here is derived from an EMBL/GenBank/DDBJ whole genome shotgun (WGS) entry which is preliminary data.</text>
</comment>